<dbReference type="InterPro" id="IPR057903">
    <property type="entry name" value="Phage_N4_Gp8"/>
</dbReference>
<sequence>MARKSVYDYKVKRGVKGQWLVTANKQNYRVSKGLESGTWYVSWSGATTLFNAGTLRDCIIWICFREGVL</sequence>
<dbReference type="Pfam" id="PF25713">
    <property type="entry name" value="N4_GP8"/>
    <property type="match status" value="1"/>
</dbReference>
<proteinExistence type="predicted"/>
<dbReference type="KEGG" id="vg:55607919"/>
<dbReference type="Proteomes" id="UP000242372">
    <property type="component" value="Segment"/>
</dbReference>
<dbReference type="RefSeq" id="YP_009837726.1">
    <property type="nucleotide sequence ID" value="NC_048702.1"/>
</dbReference>
<name>A0A2P1JUE0_9CAUD</name>
<organism evidence="1 2">
    <name type="scientific">Erwinia phage vB_EamM-Bue1</name>
    <dbReference type="NCBI Taxonomy" id="2099338"/>
    <lineage>
        <taxon>Viruses</taxon>
        <taxon>Duplodnaviria</taxon>
        <taxon>Heunggongvirae</taxon>
        <taxon>Uroviricota</taxon>
        <taxon>Caudoviricetes</taxon>
        <taxon>Pantevenvirales</taxon>
        <taxon>Ackermannviridae</taxon>
        <taxon>Nezavisimistyvirus</taxon>
        <taxon>Nezavisimistyvirus bue1</taxon>
    </lineage>
</organism>
<evidence type="ECO:0000313" key="2">
    <source>
        <dbReference type="Proteomes" id="UP000242372"/>
    </source>
</evidence>
<evidence type="ECO:0000313" key="1">
    <source>
        <dbReference type="EMBL" id="AVO22964.1"/>
    </source>
</evidence>
<reference evidence="1 2" key="1">
    <citation type="submission" date="2018-02" db="EMBL/GenBank/DDBJ databases">
        <title>Complete Genome Sequences of Erwinia amylovora Phages vB_EamP-S2 and vB_EamM-Bue1.</title>
        <authorList>
            <person name="Knecht L.E."/>
        </authorList>
    </citation>
    <scope>NUCLEOTIDE SEQUENCE [LARGE SCALE GENOMIC DNA]</scope>
</reference>
<protein>
    <submittedName>
        <fullName evidence="1">Uncharacterized protein</fullName>
    </submittedName>
</protein>
<dbReference type="EMBL" id="MG973030">
    <property type="protein sequence ID" value="AVO22964.1"/>
    <property type="molecule type" value="Genomic_DNA"/>
</dbReference>
<keyword evidence="2" id="KW-1185">Reference proteome</keyword>
<accession>A0A2P1JUE0</accession>
<dbReference type="GeneID" id="55607919"/>